<dbReference type="HOGENOM" id="CLU_3119757_0_0_3"/>
<organism evidence="1 2">
    <name type="scientific">Microcystis aeruginosa PCC 9807</name>
    <dbReference type="NCBI Taxonomy" id="1160283"/>
    <lineage>
        <taxon>Bacteria</taxon>
        <taxon>Bacillati</taxon>
        <taxon>Cyanobacteriota</taxon>
        <taxon>Cyanophyceae</taxon>
        <taxon>Oscillatoriophycideae</taxon>
        <taxon>Chroococcales</taxon>
        <taxon>Microcystaceae</taxon>
        <taxon>Microcystis</taxon>
    </lineage>
</organism>
<protein>
    <submittedName>
        <fullName evidence="1">Uncharacterized protein</fullName>
    </submittedName>
</protein>
<proteinExistence type="predicted"/>
<reference evidence="1 2" key="1">
    <citation type="submission" date="2012-04" db="EMBL/GenBank/DDBJ databases">
        <authorList>
            <person name="Genoscope - CEA"/>
        </authorList>
    </citation>
    <scope>NUCLEOTIDE SEQUENCE [LARGE SCALE GENOMIC DNA]</scope>
    <source>
        <strain evidence="1 2">9807</strain>
    </source>
</reference>
<evidence type="ECO:0000313" key="1">
    <source>
        <dbReference type="EMBL" id="CCI16398.1"/>
    </source>
</evidence>
<evidence type="ECO:0000313" key="2">
    <source>
        <dbReference type="Proteomes" id="UP000003613"/>
    </source>
</evidence>
<comment type="caution">
    <text evidence="1">The sequence shown here is derived from an EMBL/GenBank/DDBJ whole genome shotgun (WGS) entry which is preliminary data.</text>
</comment>
<dbReference type="AlphaFoldDB" id="I4H2X4"/>
<accession>I4H2X4</accession>
<dbReference type="Proteomes" id="UP000003613">
    <property type="component" value="Unassembled WGS sequence"/>
</dbReference>
<name>I4H2X4_MICAE</name>
<sequence length="50" mass="5537">MAINSLPILEKIGSMQKTAITLSPAANLTDDNWNFAALSDQKRKDAMLWC</sequence>
<dbReference type="EMBL" id="CAIM01000107">
    <property type="protein sequence ID" value="CCI16398.1"/>
    <property type="molecule type" value="Genomic_DNA"/>
</dbReference>
<gene>
    <name evidence="1" type="ORF">MICAF_1950004</name>
</gene>